<comment type="caution">
    <text evidence="1">The sequence shown here is derived from an EMBL/GenBank/DDBJ whole genome shotgun (WGS) entry which is preliminary data.</text>
</comment>
<dbReference type="Proteomes" id="UP001057402">
    <property type="component" value="Chromosome 2"/>
</dbReference>
<accession>A0ACB9S0V5</accession>
<reference evidence="2" key="1">
    <citation type="journal article" date="2023" name="Front. Plant Sci.">
        <title>Chromosomal-level genome assembly of Melastoma candidum provides insights into trichome evolution.</title>
        <authorList>
            <person name="Zhong Y."/>
            <person name="Wu W."/>
            <person name="Sun C."/>
            <person name="Zou P."/>
            <person name="Liu Y."/>
            <person name="Dai S."/>
            <person name="Zhou R."/>
        </authorList>
    </citation>
    <scope>NUCLEOTIDE SEQUENCE [LARGE SCALE GENOMIC DNA]</scope>
</reference>
<proteinExistence type="predicted"/>
<sequence length="87" mass="10045">MCHWRKFEFFEERLSWKCVMIPEEVKGKVVYSSSRRGKVVLGCEDGEASLLDRGLNFHCGFQAHSASVLFLDFVLRLVLRLILLVVV</sequence>
<name>A0ACB9S0V5_9MYRT</name>
<protein>
    <submittedName>
        <fullName evidence="1">Uncharacterized protein</fullName>
    </submittedName>
</protein>
<gene>
    <name evidence="1" type="ORF">MLD38_003012</name>
</gene>
<keyword evidence="2" id="KW-1185">Reference proteome</keyword>
<dbReference type="EMBL" id="CM042881">
    <property type="protein sequence ID" value="KAI4384928.1"/>
    <property type="molecule type" value="Genomic_DNA"/>
</dbReference>
<evidence type="ECO:0000313" key="2">
    <source>
        <dbReference type="Proteomes" id="UP001057402"/>
    </source>
</evidence>
<evidence type="ECO:0000313" key="1">
    <source>
        <dbReference type="EMBL" id="KAI4384928.1"/>
    </source>
</evidence>
<organism evidence="1 2">
    <name type="scientific">Melastoma candidum</name>
    <dbReference type="NCBI Taxonomy" id="119954"/>
    <lineage>
        <taxon>Eukaryota</taxon>
        <taxon>Viridiplantae</taxon>
        <taxon>Streptophyta</taxon>
        <taxon>Embryophyta</taxon>
        <taxon>Tracheophyta</taxon>
        <taxon>Spermatophyta</taxon>
        <taxon>Magnoliopsida</taxon>
        <taxon>eudicotyledons</taxon>
        <taxon>Gunneridae</taxon>
        <taxon>Pentapetalae</taxon>
        <taxon>rosids</taxon>
        <taxon>malvids</taxon>
        <taxon>Myrtales</taxon>
        <taxon>Melastomataceae</taxon>
        <taxon>Melastomatoideae</taxon>
        <taxon>Melastomateae</taxon>
        <taxon>Melastoma</taxon>
    </lineage>
</organism>